<sequence>MKLLILALALFVPPILLFWRASSFIWPVRYLLAVIPAAYTCIGWQLGSWGYTHFNCLGGTKNLHDCLAGGADLTAWVGYGLFLMLPFLFIGAPLSLWCLIDTAAKHIGQSRTQQ</sequence>
<dbReference type="RefSeq" id="WP_169936578.1">
    <property type="nucleotide sequence ID" value="NZ_CP048833.1"/>
</dbReference>
<keyword evidence="1" id="KW-1133">Transmembrane helix</keyword>
<keyword evidence="3" id="KW-1185">Reference proteome</keyword>
<name>A0A7Z3GP77_9PSED</name>
<dbReference type="AlphaFoldDB" id="A0A7Z3GP77"/>
<protein>
    <submittedName>
        <fullName evidence="2">Uncharacterized protein</fullName>
    </submittedName>
</protein>
<organism evidence="2 3">
    <name type="scientific">Pseudomonas multiresinivorans</name>
    <dbReference type="NCBI Taxonomy" id="95301"/>
    <lineage>
        <taxon>Bacteria</taxon>
        <taxon>Pseudomonadati</taxon>
        <taxon>Pseudomonadota</taxon>
        <taxon>Gammaproteobacteria</taxon>
        <taxon>Pseudomonadales</taxon>
        <taxon>Pseudomonadaceae</taxon>
        <taxon>Pseudomonas</taxon>
    </lineage>
</organism>
<gene>
    <name evidence="2" type="ORF">G4G71_07735</name>
</gene>
<feature type="transmembrane region" description="Helical" evidence="1">
    <location>
        <begin position="76"/>
        <end position="100"/>
    </location>
</feature>
<evidence type="ECO:0000256" key="1">
    <source>
        <dbReference type="SAM" id="Phobius"/>
    </source>
</evidence>
<dbReference type="Proteomes" id="UP000502549">
    <property type="component" value="Chromosome"/>
</dbReference>
<reference evidence="2 3" key="1">
    <citation type="submission" date="2020-02" db="EMBL/GenBank/DDBJ databases">
        <title>Complete genome sequence of Pseudomonas multiresinivorans ORNL1.</title>
        <authorList>
            <person name="Podar M."/>
        </authorList>
    </citation>
    <scope>NUCLEOTIDE SEQUENCE [LARGE SCALE GENOMIC DNA]</scope>
    <source>
        <strain evidence="3">populi</strain>
    </source>
</reference>
<evidence type="ECO:0000313" key="3">
    <source>
        <dbReference type="Proteomes" id="UP000502549"/>
    </source>
</evidence>
<evidence type="ECO:0000313" key="2">
    <source>
        <dbReference type="EMBL" id="QJP07770.1"/>
    </source>
</evidence>
<keyword evidence="1" id="KW-0812">Transmembrane</keyword>
<accession>A0A7Z3GP77</accession>
<proteinExistence type="predicted"/>
<dbReference type="EMBL" id="CP048833">
    <property type="protein sequence ID" value="QJP07770.1"/>
    <property type="molecule type" value="Genomic_DNA"/>
</dbReference>
<dbReference type="KEGG" id="pmui:G4G71_07735"/>
<keyword evidence="1" id="KW-0472">Membrane</keyword>